<evidence type="ECO:0000256" key="12">
    <source>
        <dbReference type="ARBA" id="ARBA00023285"/>
    </source>
</evidence>
<evidence type="ECO:0000256" key="6">
    <source>
        <dbReference type="ARBA" id="ARBA00022605"/>
    </source>
</evidence>
<evidence type="ECO:0000256" key="11">
    <source>
        <dbReference type="ARBA" id="ARBA00023154"/>
    </source>
</evidence>
<dbReference type="InterPro" id="IPR050072">
    <property type="entry name" value="Peptidase_M20A"/>
</dbReference>
<reference evidence="17" key="2">
    <citation type="submission" date="2020-09" db="EMBL/GenBank/DDBJ databases">
        <authorList>
            <person name="Sun Q."/>
            <person name="Zhou Y."/>
        </authorList>
    </citation>
    <scope>NUCLEOTIDE SEQUENCE</scope>
    <source>
        <strain evidence="17">CGMCC 1.15425</strain>
    </source>
</reference>
<dbReference type="PROSITE" id="PS00759">
    <property type="entry name" value="ARGE_DAPE_CPG2_2"/>
    <property type="match status" value="1"/>
</dbReference>
<evidence type="ECO:0000313" key="18">
    <source>
        <dbReference type="Proteomes" id="UP000627715"/>
    </source>
</evidence>
<reference evidence="17" key="1">
    <citation type="journal article" date="2014" name="Int. J. Syst. Evol. Microbiol.">
        <title>Complete genome sequence of Corynebacterium casei LMG S-19264T (=DSM 44701T), isolated from a smear-ripened cheese.</title>
        <authorList>
            <consortium name="US DOE Joint Genome Institute (JGI-PGF)"/>
            <person name="Walter F."/>
            <person name="Albersmeier A."/>
            <person name="Kalinowski J."/>
            <person name="Ruckert C."/>
        </authorList>
    </citation>
    <scope>NUCLEOTIDE SEQUENCE</scope>
    <source>
        <strain evidence="17">CGMCC 1.15425</strain>
    </source>
</reference>
<evidence type="ECO:0000256" key="1">
    <source>
        <dbReference type="ARBA" id="ARBA00005130"/>
    </source>
</evidence>
<dbReference type="AlphaFoldDB" id="A0A917GKD0"/>
<organism evidence="17 18">
    <name type="scientific">Pseudohongiella nitratireducens</name>
    <dbReference type="NCBI Taxonomy" id="1768907"/>
    <lineage>
        <taxon>Bacteria</taxon>
        <taxon>Pseudomonadati</taxon>
        <taxon>Pseudomonadota</taxon>
        <taxon>Gammaproteobacteria</taxon>
        <taxon>Pseudomonadales</taxon>
        <taxon>Pseudohongiellaceae</taxon>
        <taxon>Pseudohongiella</taxon>
    </lineage>
</organism>
<dbReference type="PANTHER" id="PTHR43808:SF31">
    <property type="entry name" value="N-ACETYL-L-CITRULLINE DEACETYLASE"/>
    <property type="match status" value="1"/>
</dbReference>
<dbReference type="GO" id="GO:0008270">
    <property type="term" value="F:zinc ion binding"/>
    <property type="evidence" value="ECO:0007669"/>
    <property type="project" value="UniProtKB-UniRule"/>
</dbReference>
<evidence type="ECO:0000256" key="7">
    <source>
        <dbReference type="ARBA" id="ARBA00022723"/>
    </source>
</evidence>
<comment type="pathway">
    <text evidence="1 15">Amino-acid biosynthesis; L-lysine biosynthesis via DAP pathway; LL-2,6-diaminopimelate from (S)-tetrahydrodipicolinate (succinylase route): step 3/3.</text>
</comment>
<dbReference type="GO" id="GO:0050897">
    <property type="term" value="F:cobalt ion binding"/>
    <property type="evidence" value="ECO:0007669"/>
    <property type="project" value="UniProtKB-UniRule"/>
</dbReference>
<dbReference type="GO" id="GO:0009089">
    <property type="term" value="P:lysine biosynthetic process via diaminopimelate"/>
    <property type="evidence" value="ECO:0007669"/>
    <property type="project" value="UniProtKB-UniRule"/>
</dbReference>
<evidence type="ECO:0000256" key="8">
    <source>
        <dbReference type="ARBA" id="ARBA00022801"/>
    </source>
</evidence>
<comment type="function">
    <text evidence="15">Catalyzes the hydrolysis of N-succinyl-L,L-diaminopimelic acid (SDAP), forming succinate and LL-2,6-diaminopimelate (DAP), an intermediate involved in the bacterial biosynthesis of lysine and meso-diaminopimelic acid, an essential component of bacterial cell walls.</text>
</comment>
<evidence type="ECO:0000256" key="10">
    <source>
        <dbReference type="ARBA" id="ARBA00022915"/>
    </source>
</evidence>
<evidence type="ECO:0000256" key="5">
    <source>
        <dbReference type="ARBA" id="ARBA00022391"/>
    </source>
</evidence>
<dbReference type="InterPro" id="IPR036264">
    <property type="entry name" value="Bact_exopeptidase_dim_dom"/>
</dbReference>
<evidence type="ECO:0000256" key="13">
    <source>
        <dbReference type="ARBA" id="ARBA00031891"/>
    </source>
</evidence>
<name>A0A917GKD0_9GAMM</name>
<feature type="binding site" evidence="15">
    <location>
        <position position="118"/>
    </location>
    <ligand>
        <name>Zn(2+)</name>
        <dbReference type="ChEBI" id="CHEBI:29105"/>
        <label>1</label>
    </ligand>
</feature>
<comment type="caution">
    <text evidence="17">The sequence shown here is derived from an EMBL/GenBank/DDBJ whole genome shotgun (WGS) entry which is preliminary data.</text>
</comment>
<evidence type="ECO:0000256" key="2">
    <source>
        <dbReference type="ARBA" id="ARBA00006746"/>
    </source>
</evidence>
<gene>
    <name evidence="15 17" type="primary">dapE</name>
    <name evidence="17" type="ORF">GCM10011403_02890</name>
</gene>
<evidence type="ECO:0000256" key="3">
    <source>
        <dbReference type="ARBA" id="ARBA00011738"/>
    </source>
</evidence>
<dbReference type="SUPFAM" id="SSF53187">
    <property type="entry name" value="Zn-dependent exopeptidases"/>
    <property type="match status" value="1"/>
</dbReference>
<feature type="binding site" evidence="15">
    <location>
        <position position="153"/>
    </location>
    <ligand>
        <name>Zn(2+)</name>
        <dbReference type="ChEBI" id="CHEBI:29105"/>
        <label>2</label>
    </ligand>
</feature>
<evidence type="ECO:0000256" key="15">
    <source>
        <dbReference type="HAMAP-Rule" id="MF_01690"/>
    </source>
</evidence>
<keyword evidence="8 15" id="KW-0378">Hydrolase</keyword>
<dbReference type="HAMAP" id="MF_01690">
    <property type="entry name" value="DapE"/>
    <property type="match status" value="1"/>
</dbReference>
<comment type="catalytic activity">
    <reaction evidence="14 15">
        <text>N-succinyl-(2S,6S)-2,6-diaminopimelate + H2O = (2S,6S)-2,6-diaminopimelate + succinate</text>
        <dbReference type="Rhea" id="RHEA:22608"/>
        <dbReference type="ChEBI" id="CHEBI:15377"/>
        <dbReference type="ChEBI" id="CHEBI:30031"/>
        <dbReference type="ChEBI" id="CHEBI:57609"/>
        <dbReference type="ChEBI" id="CHEBI:58087"/>
        <dbReference type="EC" id="3.5.1.18"/>
    </reaction>
</comment>
<comment type="cofactor">
    <cofactor evidence="15">
        <name>Zn(2+)</name>
        <dbReference type="ChEBI" id="CHEBI:29105"/>
    </cofactor>
    <cofactor evidence="15">
        <name>Co(2+)</name>
        <dbReference type="ChEBI" id="CHEBI:48828"/>
    </cofactor>
    <text evidence="15">Binds 2 Zn(2+) or Co(2+) ions per subunit.</text>
</comment>
<dbReference type="NCBIfam" id="NF009557">
    <property type="entry name" value="PRK13009.1"/>
    <property type="match status" value="1"/>
</dbReference>
<comment type="subunit">
    <text evidence="3 15">Homodimer.</text>
</comment>
<accession>A0A917GKD0</accession>
<dbReference type="GO" id="GO:0009014">
    <property type="term" value="F:succinyl-diaminopimelate desuccinylase activity"/>
    <property type="evidence" value="ECO:0007669"/>
    <property type="project" value="UniProtKB-UniRule"/>
</dbReference>
<dbReference type="SUPFAM" id="SSF55031">
    <property type="entry name" value="Bacterial exopeptidase dimerisation domain"/>
    <property type="match status" value="1"/>
</dbReference>
<dbReference type="Gene3D" id="3.40.630.10">
    <property type="entry name" value="Zn peptidases"/>
    <property type="match status" value="2"/>
</dbReference>
<keyword evidence="18" id="KW-1185">Reference proteome</keyword>
<evidence type="ECO:0000256" key="9">
    <source>
        <dbReference type="ARBA" id="ARBA00022833"/>
    </source>
</evidence>
<sequence length="395" mass="42643">MPSDNHSNDMNSPADAQAVCSDTLELAKALVRIPSVTPDDKGCNALIADRLKALGFTIESMPFGEVNNLWARLGNKGPLFCFAGHTDVVPTGPESDWQFPPFEPTIHNGMLYGRGTADMKGSIAAMVTACERLLSEPVELNGSIAFLITSDEEGPAINGTRKVVETLSARDEFIDWCLVGEPSSTSRLGDIVKIGRRGSLHGRLTVQGTQGHVAYPHLADNPVHRALAPLDALCRETWDEGNDAFPPTSFQIPNINGGTGADNVIPGELKVSFNFRYSTELTQQVIQDRTKAILDGFDLNYILDWELSGEPFLTQKGPLVDAVQQSIAQVTGDNTQTSTSGGTSDGRFIAPTGAQVVELGPCNATIHKVDEHVSVKDLETLSSVYEDILRRLLID</sequence>
<evidence type="ECO:0000256" key="14">
    <source>
        <dbReference type="ARBA" id="ARBA00051301"/>
    </source>
</evidence>
<keyword evidence="10 15" id="KW-0220">Diaminopimelate biosynthesis</keyword>
<dbReference type="Pfam" id="PF07687">
    <property type="entry name" value="M20_dimer"/>
    <property type="match status" value="1"/>
</dbReference>
<dbReference type="GO" id="GO:0019877">
    <property type="term" value="P:diaminopimelate biosynthetic process"/>
    <property type="evidence" value="ECO:0007669"/>
    <property type="project" value="UniProtKB-UniRule"/>
</dbReference>
<dbReference type="EC" id="3.5.1.18" evidence="4 15"/>
<keyword evidence="9 15" id="KW-0862">Zinc</keyword>
<evidence type="ECO:0000313" key="17">
    <source>
        <dbReference type="EMBL" id="GGG49195.1"/>
    </source>
</evidence>
<feature type="binding site" evidence="15">
    <location>
        <position position="181"/>
    </location>
    <ligand>
        <name>Zn(2+)</name>
        <dbReference type="ChEBI" id="CHEBI:29105"/>
        <label>1</label>
    </ligand>
</feature>
<dbReference type="GO" id="GO:0008777">
    <property type="term" value="F:acetylornithine deacetylase activity"/>
    <property type="evidence" value="ECO:0007669"/>
    <property type="project" value="TreeGrafter"/>
</dbReference>
<feature type="binding site" evidence="15">
    <location>
        <position position="367"/>
    </location>
    <ligand>
        <name>Zn(2+)</name>
        <dbReference type="ChEBI" id="CHEBI:29105"/>
        <label>2</label>
    </ligand>
</feature>
<keyword evidence="6 15" id="KW-0028">Amino-acid biosynthesis</keyword>
<dbReference type="Proteomes" id="UP000627715">
    <property type="component" value="Unassembled WGS sequence"/>
</dbReference>
<keyword evidence="11 15" id="KW-0457">Lysine biosynthesis</keyword>
<dbReference type="InterPro" id="IPR005941">
    <property type="entry name" value="DapE_proteobac"/>
</dbReference>
<evidence type="ECO:0000256" key="4">
    <source>
        <dbReference type="ARBA" id="ARBA00011921"/>
    </source>
</evidence>
<feature type="active site" evidence="15">
    <location>
        <position position="87"/>
    </location>
</feature>
<comment type="similarity">
    <text evidence="2 15">Belongs to the peptidase M20A family. DapE subfamily.</text>
</comment>
<dbReference type="FunFam" id="3.40.630.10:FF:000005">
    <property type="entry name" value="Succinyl-diaminopimelate desuccinylase"/>
    <property type="match status" value="1"/>
</dbReference>
<dbReference type="CDD" id="cd03891">
    <property type="entry name" value="M20_DapE_proteobac"/>
    <property type="match status" value="1"/>
</dbReference>
<protein>
    <recommendedName>
        <fullName evidence="5 15">Succinyl-diaminopimelate desuccinylase</fullName>
        <shortName evidence="15">SDAP desuccinylase</shortName>
        <ecNumber evidence="4 15">3.5.1.18</ecNumber>
    </recommendedName>
    <alternativeName>
        <fullName evidence="13 15">N-succinyl-LL-2,6-diaminoheptanedioate amidohydrolase</fullName>
    </alternativeName>
</protein>
<keyword evidence="12 15" id="KW-0170">Cobalt</keyword>
<evidence type="ECO:0000259" key="16">
    <source>
        <dbReference type="Pfam" id="PF07687"/>
    </source>
</evidence>
<keyword evidence="7 15" id="KW-0479">Metal-binding</keyword>
<dbReference type="PANTHER" id="PTHR43808">
    <property type="entry name" value="ACETYLORNITHINE DEACETYLASE"/>
    <property type="match status" value="1"/>
</dbReference>
<feature type="active site" description="Proton acceptor" evidence="15">
    <location>
        <position position="152"/>
    </location>
</feature>
<dbReference type="GO" id="GO:0006526">
    <property type="term" value="P:L-arginine biosynthetic process"/>
    <property type="evidence" value="ECO:0007669"/>
    <property type="project" value="TreeGrafter"/>
</dbReference>
<dbReference type="EMBL" id="BMIY01000001">
    <property type="protein sequence ID" value="GGG49195.1"/>
    <property type="molecule type" value="Genomic_DNA"/>
</dbReference>
<dbReference type="Pfam" id="PF01546">
    <property type="entry name" value="Peptidase_M20"/>
    <property type="match status" value="1"/>
</dbReference>
<dbReference type="NCBIfam" id="TIGR01246">
    <property type="entry name" value="dapE_proteo"/>
    <property type="match status" value="1"/>
</dbReference>
<feature type="binding site" evidence="15">
    <location>
        <position position="118"/>
    </location>
    <ligand>
        <name>Zn(2+)</name>
        <dbReference type="ChEBI" id="CHEBI:29105"/>
        <label>2</label>
    </ligand>
</feature>
<dbReference type="InterPro" id="IPR002933">
    <property type="entry name" value="Peptidase_M20"/>
</dbReference>
<dbReference type="InterPro" id="IPR011650">
    <property type="entry name" value="Peptidase_M20_dimer"/>
</dbReference>
<proteinExistence type="inferred from homology"/>
<feature type="domain" description="Peptidase M20 dimerisation" evidence="16">
    <location>
        <begin position="194"/>
        <end position="295"/>
    </location>
</feature>
<dbReference type="InterPro" id="IPR001261">
    <property type="entry name" value="ArgE/DapE_CS"/>
</dbReference>
<feature type="binding site" evidence="15">
    <location>
        <position position="85"/>
    </location>
    <ligand>
        <name>Zn(2+)</name>
        <dbReference type="ChEBI" id="CHEBI:29105"/>
        <label>1</label>
    </ligand>
</feature>